<keyword evidence="14" id="KW-0408">Iron</keyword>
<dbReference type="GO" id="GO:0015990">
    <property type="term" value="P:electron transport coupled proton transport"/>
    <property type="evidence" value="ECO:0007669"/>
    <property type="project" value="TreeGrafter"/>
</dbReference>
<keyword evidence="11 14" id="KW-0249">Electron transport</keyword>
<gene>
    <name evidence="17" type="primary">COI</name>
</gene>
<reference evidence="17" key="1">
    <citation type="submission" date="2009-09" db="EMBL/GenBank/DDBJ databases">
        <title>Molecular identification and genetic diversity studies of a scale-like insect infesting mango and citrus orchards in Pakistan.</title>
        <authorList>
            <person name="Ashfaq M."/>
            <person name="Ara J."/>
            <person name="Mansoor S."/>
        </authorList>
    </citation>
    <scope>NUCLEOTIDE SEQUENCE</scope>
    <source>
        <tissue evidence="17">Head</tissue>
    </source>
</reference>
<feature type="transmembrane region" description="Helical" evidence="15">
    <location>
        <begin position="180"/>
        <end position="198"/>
    </location>
</feature>
<keyword evidence="8 14" id="KW-0479">Metal-binding</keyword>
<comment type="pathway">
    <text evidence="3 14">Energy metabolism; oxidative phosphorylation.</text>
</comment>
<dbReference type="EC" id="7.1.1.9" evidence="14"/>
<keyword evidence="7 14" id="KW-0679">Respiratory chain</keyword>
<protein>
    <recommendedName>
        <fullName evidence="6 14">Cytochrome c oxidase subunit 1</fullName>
        <ecNumber evidence="14">7.1.1.9</ecNumber>
    </recommendedName>
</protein>
<dbReference type="InterPro" id="IPR000883">
    <property type="entry name" value="Cyt_C_Oxase_1"/>
</dbReference>
<keyword evidence="12 14" id="KW-0496">Mitochondrion</keyword>
<comment type="catalytic activity">
    <reaction evidence="13">
        <text>4 Fe(II)-[cytochrome c] + O2 + 8 H(+)(in) = 4 Fe(III)-[cytochrome c] + 2 H2O + 4 H(+)(out)</text>
        <dbReference type="Rhea" id="RHEA:11436"/>
        <dbReference type="Rhea" id="RHEA-COMP:10350"/>
        <dbReference type="Rhea" id="RHEA-COMP:14399"/>
        <dbReference type="ChEBI" id="CHEBI:15377"/>
        <dbReference type="ChEBI" id="CHEBI:15378"/>
        <dbReference type="ChEBI" id="CHEBI:15379"/>
        <dbReference type="ChEBI" id="CHEBI:29033"/>
        <dbReference type="ChEBI" id="CHEBI:29034"/>
        <dbReference type="EC" id="7.1.1.9"/>
    </reaction>
    <physiologicalReaction direction="left-to-right" evidence="13">
        <dbReference type="Rhea" id="RHEA:11437"/>
    </physiologicalReaction>
</comment>
<comment type="function">
    <text evidence="14">Component of the cytochrome c oxidase, the last enzyme in the mitochondrial electron transport chain which drives oxidative phosphorylation. The respiratory chain contains 3 multisubunit complexes succinate dehydrogenase (complex II, CII), ubiquinol-cytochrome c oxidoreductase (cytochrome b-c1 complex, complex III, CIII) and cytochrome c oxidase (complex IV, CIV), that cooperate to transfer electrons derived from NADH and succinate to molecular oxygen, creating an electrochemical gradient over the inner membrane that drives transmembrane transport and the ATP synthase. Cytochrome c oxidase is the component of the respiratory chain that catalyzes the reduction of oxygen to water. Electrons originating from reduced cytochrome c in the intermembrane space (IMS) are transferred via the dinuclear copper A center (CU(A)) of subunit 2 and heme A of subunit 1 to the active site in subunit 1, a binuclear center (BNC) formed by heme A3 and copper B (CU(B)). The BNC reduces molecular oxygen to 2 water molecules using 4 electrons from cytochrome c in the IMS and 4 protons from the mitochondrial matrix.</text>
</comment>
<comment type="cofactor">
    <cofactor evidence="1">
        <name>heme</name>
        <dbReference type="ChEBI" id="CHEBI:30413"/>
    </cofactor>
</comment>
<dbReference type="Pfam" id="PF00115">
    <property type="entry name" value="COX1"/>
    <property type="match status" value="1"/>
</dbReference>
<evidence type="ECO:0000313" key="17">
    <source>
        <dbReference type="EMBL" id="BAK08538.1"/>
    </source>
</evidence>
<comment type="similarity">
    <text evidence="4 14">Belongs to the heme-copper respiratory oxidase family.</text>
</comment>
<name>F1SWE7_9HEMI</name>
<evidence type="ECO:0000256" key="4">
    <source>
        <dbReference type="ARBA" id="ARBA00009578"/>
    </source>
</evidence>
<evidence type="ECO:0000256" key="13">
    <source>
        <dbReference type="ARBA" id="ARBA00049512"/>
    </source>
</evidence>
<dbReference type="PANTHER" id="PTHR10422:SF18">
    <property type="entry name" value="CYTOCHROME C OXIDASE SUBUNIT 1"/>
    <property type="match status" value="1"/>
</dbReference>
<evidence type="ECO:0000256" key="15">
    <source>
        <dbReference type="SAM" id="Phobius"/>
    </source>
</evidence>
<feature type="transmembrane region" description="Helical" evidence="15">
    <location>
        <begin position="35"/>
        <end position="53"/>
    </location>
</feature>
<dbReference type="PANTHER" id="PTHR10422">
    <property type="entry name" value="CYTOCHROME C OXIDASE SUBUNIT 1"/>
    <property type="match status" value="1"/>
</dbReference>
<comment type="subunit">
    <text evidence="5">Component of the cytochrome c oxidase (complex IV, CIV), a multisubunit enzyme composed of a catalytic core of 3 subunits and several supernumerary subunits. The complex exists as a monomer or a dimer and forms supercomplexes (SCs) in the inner mitochondrial membrane with ubiquinol-cytochrome c oxidoreductase (cytochrome b-c1 complex, complex III, CIII).</text>
</comment>
<evidence type="ECO:0000256" key="6">
    <source>
        <dbReference type="ARBA" id="ARBA00015947"/>
    </source>
</evidence>
<feature type="transmembrane region" description="Helical" evidence="15">
    <location>
        <begin position="6"/>
        <end position="23"/>
    </location>
</feature>
<evidence type="ECO:0000256" key="9">
    <source>
        <dbReference type="ARBA" id="ARBA00022792"/>
    </source>
</evidence>
<evidence type="ECO:0000256" key="12">
    <source>
        <dbReference type="ARBA" id="ARBA00023128"/>
    </source>
</evidence>
<keyword evidence="15" id="KW-1133">Transmembrane helix</keyword>
<dbReference type="InterPro" id="IPR023616">
    <property type="entry name" value="Cyt_c_oxase-like_su1_dom"/>
</dbReference>
<feature type="transmembrane region" description="Helical" evidence="15">
    <location>
        <begin position="65"/>
        <end position="87"/>
    </location>
</feature>
<dbReference type="GO" id="GO:0046872">
    <property type="term" value="F:metal ion binding"/>
    <property type="evidence" value="ECO:0007669"/>
    <property type="project" value="UniProtKB-KW"/>
</dbReference>
<proteinExistence type="inferred from homology"/>
<dbReference type="SUPFAM" id="SSF81442">
    <property type="entry name" value="Cytochrome c oxidase subunit I-like"/>
    <property type="match status" value="1"/>
</dbReference>
<feature type="transmembrane region" description="Helical" evidence="15">
    <location>
        <begin position="99"/>
        <end position="119"/>
    </location>
</feature>
<evidence type="ECO:0000259" key="16">
    <source>
        <dbReference type="PROSITE" id="PS50855"/>
    </source>
</evidence>
<feature type="non-terminal residue" evidence="17">
    <location>
        <position position="1"/>
    </location>
</feature>
<feature type="transmembrane region" description="Helical" evidence="15">
    <location>
        <begin position="139"/>
        <end position="159"/>
    </location>
</feature>
<accession>F1SWE7</accession>
<evidence type="ECO:0000256" key="10">
    <source>
        <dbReference type="ARBA" id="ARBA00022967"/>
    </source>
</evidence>
<organism evidence="17">
    <name type="scientific">Drosicha mangiferae</name>
    <dbReference type="NCBI Taxonomy" id="679016"/>
    <lineage>
        <taxon>Eukaryota</taxon>
        <taxon>Metazoa</taxon>
        <taxon>Ecdysozoa</taxon>
        <taxon>Arthropoda</taxon>
        <taxon>Hexapoda</taxon>
        <taxon>Insecta</taxon>
        <taxon>Pterygota</taxon>
        <taxon>Neoptera</taxon>
        <taxon>Paraneoptera</taxon>
        <taxon>Hemiptera</taxon>
        <taxon>Sternorrhyncha</taxon>
        <taxon>Coccoidea</taxon>
        <taxon>Monophlebidae</taxon>
        <taxon>Drosicha</taxon>
    </lineage>
</organism>
<dbReference type="EMBL" id="AB523736">
    <property type="protein sequence ID" value="BAK08538.1"/>
    <property type="molecule type" value="Genomic_DNA"/>
</dbReference>
<keyword evidence="14" id="KW-0349">Heme</keyword>
<evidence type="ECO:0000256" key="11">
    <source>
        <dbReference type="ARBA" id="ARBA00022982"/>
    </source>
</evidence>
<geneLocation type="mitochondrion" evidence="17"/>
<dbReference type="InterPro" id="IPR036927">
    <property type="entry name" value="Cyt_c_oxase-like_su1_sf"/>
</dbReference>
<dbReference type="PROSITE" id="PS50855">
    <property type="entry name" value="COX1"/>
    <property type="match status" value="1"/>
</dbReference>
<evidence type="ECO:0000256" key="1">
    <source>
        <dbReference type="ARBA" id="ARBA00001971"/>
    </source>
</evidence>
<dbReference type="GO" id="GO:0006123">
    <property type="term" value="P:mitochondrial electron transport, cytochrome c to oxygen"/>
    <property type="evidence" value="ECO:0007669"/>
    <property type="project" value="TreeGrafter"/>
</dbReference>
<keyword evidence="14" id="KW-0186">Copper</keyword>
<dbReference type="GO" id="GO:0004129">
    <property type="term" value="F:cytochrome-c oxidase activity"/>
    <property type="evidence" value="ECO:0007669"/>
    <property type="project" value="UniProtKB-EC"/>
</dbReference>
<keyword evidence="14 15" id="KW-0472">Membrane</keyword>
<evidence type="ECO:0000256" key="2">
    <source>
        <dbReference type="ARBA" id="ARBA00004448"/>
    </source>
</evidence>
<keyword evidence="9 14" id="KW-0999">Mitochondrion inner membrane</keyword>
<feature type="non-terminal residue" evidence="17">
    <location>
        <position position="274"/>
    </location>
</feature>
<dbReference type="GO" id="GO:0005743">
    <property type="term" value="C:mitochondrial inner membrane"/>
    <property type="evidence" value="ECO:0007669"/>
    <property type="project" value="UniProtKB-SubCell"/>
</dbReference>
<evidence type="ECO:0000256" key="5">
    <source>
        <dbReference type="ARBA" id="ARBA00011164"/>
    </source>
</evidence>
<keyword evidence="14" id="KW-0813">Transport</keyword>
<evidence type="ECO:0000256" key="3">
    <source>
        <dbReference type="ARBA" id="ARBA00004673"/>
    </source>
</evidence>
<dbReference type="Gene3D" id="1.20.210.10">
    <property type="entry name" value="Cytochrome c oxidase-like, subunit I domain"/>
    <property type="match status" value="1"/>
</dbReference>
<dbReference type="PRINTS" id="PR01165">
    <property type="entry name" value="CYCOXIDASEI"/>
</dbReference>
<evidence type="ECO:0000256" key="8">
    <source>
        <dbReference type="ARBA" id="ARBA00022723"/>
    </source>
</evidence>
<feature type="domain" description="Cytochrome oxidase subunit I profile" evidence="16">
    <location>
        <begin position="1"/>
        <end position="274"/>
    </location>
</feature>
<evidence type="ECO:0000256" key="14">
    <source>
        <dbReference type="RuleBase" id="RU000369"/>
    </source>
</evidence>
<sequence length="274" mass="32307">GHPEVYILILPGFGLLSHIMNNNNGKYEIFNKMNMIYAMTSIGKLGFIVWAQHMFTVGMDIDTQAYFMTSTMIEIPTSIKIFSSWIMSMNNKKMNSSNLPLWSMGFIIMFSIAGMTGMILSKSSIDMNLHNSYYVVLHFHYVLSMGVMYLIILSMFFWMTMMTNMTMNKTWMKINFTNTFIYINMTFFPQHFIGMNGMPRRYPSFNDNLISWNNISSMGPTMMFMMNMMMSFTMYESLMMKKMLMFKFTLMNMEWTNNTHSYLIHMNNEYSLML</sequence>
<evidence type="ECO:0000256" key="7">
    <source>
        <dbReference type="ARBA" id="ARBA00022660"/>
    </source>
</evidence>
<dbReference type="UniPathway" id="UPA00705"/>
<dbReference type="GO" id="GO:0020037">
    <property type="term" value="F:heme binding"/>
    <property type="evidence" value="ECO:0007669"/>
    <property type="project" value="InterPro"/>
</dbReference>
<keyword evidence="14 15" id="KW-0812">Transmembrane</keyword>
<comment type="subcellular location">
    <subcellularLocation>
        <location evidence="2 14">Mitochondrion inner membrane</location>
        <topology evidence="2 14">Multi-pass membrane protein</topology>
    </subcellularLocation>
</comment>
<feature type="transmembrane region" description="Helical" evidence="15">
    <location>
        <begin position="218"/>
        <end position="238"/>
    </location>
</feature>
<dbReference type="AlphaFoldDB" id="F1SWE7"/>
<keyword evidence="10" id="KW-1278">Translocase</keyword>